<name>A0ABM4W0Y9_COFAR</name>
<dbReference type="InterPro" id="IPR044730">
    <property type="entry name" value="RNase_H-like_dom_plant"/>
</dbReference>
<dbReference type="InterPro" id="IPR002156">
    <property type="entry name" value="RNaseH_domain"/>
</dbReference>
<dbReference type="Proteomes" id="UP001652660">
    <property type="component" value="Chromosome 1e"/>
</dbReference>
<dbReference type="InterPro" id="IPR053151">
    <property type="entry name" value="RNase_H-like"/>
</dbReference>
<dbReference type="SUPFAM" id="SSF53098">
    <property type="entry name" value="Ribonuclease H-like"/>
    <property type="match status" value="1"/>
</dbReference>
<evidence type="ECO:0000313" key="3">
    <source>
        <dbReference type="RefSeq" id="XP_071925457.1"/>
    </source>
</evidence>
<dbReference type="PANTHER" id="PTHR47723:SF20">
    <property type="entry name" value="RNASE H TYPE-1 DOMAIN-CONTAINING PROTEIN"/>
    <property type="match status" value="1"/>
</dbReference>
<proteinExistence type="predicted"/>
<dbReference type="Pfam" id="PF13456">
    <property type="entry name" value="RVT_3"/>
    <property type="match status" value="1"/>
</dbReference>
<feature type="domain" description="RNase H type-1" evidence="1">
    <location>
        <begin position="244"/>
        <end position="372"/>
    </location>
</feature>
<dbReference type="InterPro" id="IPR036397">
    <property type="entry name" value="RNaseH_sf"/>
</dbReference>
<dbReference type="GeneID" id="140016125"/>
<reference evidence="3" key="2">
    <citation type="submission" date="2025-08" db="UniProtKB">
        <authorList>
            <consortium name="RefSeq"/>
        </authorList>
    </citation>
    <scope>IDENTIFICATION</scope>
    <source>
        <tissue evidence="3">Leaves</tissue>
    </source>
</reference>
<dbReference type="RefSeq" id="XP_071925457.1">
    <property type="nucleotide sequence ID" value="XM_072069356.1"/>
</dbReference>
<evidence type="ECO:0000313" key="2">
    <source>
        <dbReference type="Proteomes" id="UP001652660"/>
    </source>
</evidence>
<dbReference type="Gene3D" id="3.30.420.10">
    <property type="entry name" value="Ribonuclease H-like superfamily/Ribonuclease H"/>
    <property type="match status" value="1"/>
</dbReference>
<keyword evidence="2" id="KW-1185">Reference proteome</keyword>
<dbReference type="PROSITE" id="PS50879">
    <property type="entry name" value="RNASE_H_1"/>
    <property type="match status" value="1"/>
</dbReference>
<sequence>MAELPNSIVVVCDFHARKVLQNDPPLSGVIKVNKLGSLVKNVKREPPSGAIYGMVSHYGSCHFWYDNWLATGALFLRAPVVPNLSFRNFIINGHWDVNLLSQTLPRDIVSSILKFPIPEGEHADEVIWMHTSSGNFTLTSAFREARIVEWWLRSQDSAIRHFICLILPSITCWHIWKARNKAIFEGVQMRSAVICKAIFSEIKSIVEIHFKQMIEVQTFCQLFDWSISSVSVFEFKLVRWEAKEIGKFILNTDGCSKGNPGVGGGGGVLQDTTGLTLFSFSAFFGETTALRAEVLALLIDLQIRVQRGFDNLCVQSDLLVLVGILQRCFQCPWHIRKEVRQIWHLVDDPACFSHCYREANKAADALSNAGIIHPEQHIKVYDCFNMFPRLARGEIRLDRIGMPLIRKIRHTAAATGCG</sequence>
<accession>A0ABM4W0Y9</accession>
<reference evidence="2" key="1">
    <citation type="journal article" date="2025" name="Foods">
        <title>Unveiling the Microbial Signatures of Arabica Coffee Cherries: Insights into Ripeness Specific Diversity, Functional Traits, and Implications for Quality and Safety.</title>
        <authorList>
            <consortium name="RefSeq"/>
            <person name="Tenea G.N."/>
            <person name="Cifuentes V."/>
            <person name="Reyes P."/>
            <person name="Cevallos-Vallejos M."/>
        </authorList>
    </citation>
    <scope>NUCLEOTIDE SEQUENCE [LARGE SCALE GENOMIC DNA]</scope>
</reference>
<protein>
    <recommendedName>
        <fullName evidence="1">RNase H type-1 domain-containing protein</fullName>
    </recommendedName>
</protein>
<dbReference type="InterPro" id="IPR012337">
    <property type="entry name" value="RNaseH-like_sf"/>
</dbReference>
<evidence type="ECO:0000259" key="1">
    <source>
        <dbReference type="PROSITE" id="PS50879"/>
    </source>
</evidence>
<organism evidence="2 3">
    <name type="scientific">Coffea arabica</name>
    <name type="common">Arabian coffee</name>
    <dbReference type="NCBI Taxonomy" id="13443"/>
    <lineage>
        <taxon>Eukaryota</taxon>
        <taxon>Viridiplantae</taxon>
        <taxon>Streptophyta</taxon>
        <taxon>Embryophyta</taxon>
        <taxon>Tracheophyta</taxon>
        <taxon>Spermatophyta</taxon>
        <taxon>Magnoliopsida</taxon>
        <taxon>eudicotyledons</taxon>
        <taxon>Gunneridae</taxon>
        <taxon>Pentapetalae</taxon>
        <taxon>asterids</taxon>
        <taxon>lamiids</taxon>
        <taxon>Gentianales</taxon>
        <taxon>Rubiaceae</taxon>
        <taxon>Ixoroideae</taxon>
        <taxon>Gardenieae complex</taxon>
        <taxon>Bertiereae - Coffeeae clade</taxon>
        <taxon>Coffeeae</taxon>
        <taxon>Coffea</taxon>
    </lineage>
</organism>
<dbReference type="CDD" id="cd06222">
    <property type="entry name" value="RNase_H_like"/>
    <property type="match status" value="1"/>
</dbReference>
<dbReference type="PANTHER" id="PTHR47723">
    <property type="entry name" value="OS05G0353850 PROTEIN"/>
    <property type="match status" value="1"/>
</dbReference>
<gene>
    <name evidence="3" type="primary">LOC140016125</name>
</gene>